<protein>
    <recommendedName>
        <fullName evidence="3 11">FAD:protein FMN transferase</fullName>
        <ecNumber evidence="2 11">2.7.1.180</ecNumber>
    </recommendedName>
    <alternativeName>
        <fullName evidence="9 11">Flavin transferase</fullName>
    </alternativeName>
</protein>
<dbReference type="PIRSF" id="PIRSF006268">
    <property type="entry name" value="ApbE"/>
    <property type="match status" value="1"/>
</dbReference>
<comment type="similarity">
    <text evidence="11 12">Belongs to the ApbE family.</text>
</comment>
<evidence type="ECO:0000256" key="5">
    <source>
        <dbReference type="ARBA" id="ARBA00022679"/>
    </source>
</evidence>
<dbReference type="Pfam" id="PF02424">
    <property type="entry name" value="ApbE"/>
    <property type="match status" value="1"/>
</dbReference>
<evidence type="ECO:0000256" key="10">
    <source>
        <dbReference type="ARBA" id="ARBA00048540"/>
    </source>
</evidence>
<comment type="caution">
    <text evidence="13">The sequence shown here is derived from an EMBL/GenBank/DDBJ whole genome shotgun (WGS) entry which is preliminary data.</text>
</comment>
<evidence type="ECO:0000256" key="9">
    <source>
        <dbReference type="ARBA" id="ARBA00031306"/>
    </source>
</evidence>
<dbReference type="InterPro" id="IPR024932">
    <property type="entry name" value="ApbE"/>
</dbReference>
<comment type="function">
    <text evidence="12">Flavin transferase that catalyzes the transfer of the FMN moiety of FAD and its covalent binding to the hydroxyl group of a threonine residue in a target flavoprotein.</text>
</comment>
<evidence type="ECO:0000256" key="2">
    <source>
        <dbReference type="ARBA" id="ARBA00011955"/>
    </source>
</evidence>
<keyword evidence="7 11" id="KW-0274">FAD</keyword>
<keyword evidence="4 11" id="KW-0285">Flavoprotein</keyword>
<evidence type="ECO:0000256" key="6">
    <source>
        <dbReference type="ARBA" id="ARBA00022723"/>
    </source>
</evidence>
<proteinExistence type="inferred from homology"/>
<dbReference type="GO" id="GO:0016740">
    <property type="term" value="F:transferase activity"/>
    <property type="evidence" value="ECO:0007669"/>
    <property type="project" value="UniProtKB-KW"/>
</dbReference>
<keyword evidence="12" id="KW-0472">Membrane</keyword>
<evidence type="ECO:0000313" key="13">
    <source>
        <dbReference type="EMBL" id="MCU6765735.1"/>
    </source>
</evidence>
<keyword evidence="5 11" id="KW-0808">Transferase</keyword>
<evidence type="ECO:0000256" key="4">
    <source>
        <dbReference type="ARBA" id="ARBA00022630"/>
    </source>
</evidence>
<dbReference type="PANTHER" id="PTHR30040">
    <property type="entry name" value="THIAMINE BIOSYNTHESIS LIPOPROTEIN APBE"/>
    <property type="match status" value="1"/>
</dbReference>
<gene>
    <name evidence="13" type="ORF">OCV61_09980</name>
</gene>
<evidence type="ECO:0000256" key="8">
    <source>
        <dbReference type="ARBA" id="ARBA00022842"/>
    </source>
</evidence>
<evidence type="ECO:0000313" key="14">
    <source>
        <dbReference type="Proteomes" id="UP001652409"/>
    </source>
</evidence>
<dbReference type="EMBL" id="JAOQJL010000017">
    <property type="protein sequence ID" value="MCU6765735.1"/>
    <property type="molecule type" value="Genomic_DNA"/>
</dbReference>
<dbReference type="RefSeq" id="WP_158421679.1">
    <property type="nucleotide sequence ID" value="NZ_JAOQJL010000017.1"/>
</dbReference>
<sequence>MNRHFSYIILLLLCTVFLSGCKNTDSSLQNSQDTSQPLQETSLKLNTVVTITIYDSQDQTLLDHSMALCDKYEKIFSRTLETSELYQLNHRKLSHVDGRENSYQISQPLADLIATGLSYSEATQGAFDIAIAPLTSLWNFTAENPIPPEYSAIHTALSSCGYQHINLQDRIITFDSPDIQIDLGAVAKGYIADRIKEYLVSQGVESGIINLGGNVLCIGKKPDGTPFKIGIQKPFADRNETEAIMDITNKSVVSSGIYERCFQYNGKSYHHILNPKTGYPYQNGLISVTIVCDQSVMGDALSTSCFALGLEDGLTYAESLDNVQAVFITDDYEMHYTKGFQKEIPVTDTKN</sequence>
<keyword evidence="6 11" id="KW-0479">Metal-binding</keyword>
<keyword evidence="12" id="KW-0732">Signal</keyword>
<dbReference type="SUPFAM" id="SSF143631">
    <property type="entry name" value="ApbE-like"/>
    <property type="match status" value="1"/>
</dbReference>
<keyword evidence="14" id="KW-1185">Reference proteome</keyword>
<evidence type="ECO:0000256" key="11">
    <source>
        <dbReference type="PIRNR" id="PIRNR006268"/>
    </source>
</evidence>
<keyword evidence="12" id="KW-0997">Cell inner membrane</keyword>
<evidence type="ECO:0000256" key="3">
    <source>
        <dbReference type="ARBA" id="ARBA00016337"/>
    </source>
</evidence>
<dbReference type="PANTHER" id="PTHR30040:SF2">
    <property type="entry name" value="FAD:PROTEIN FMN TRANSFERASE"/>
    <property type="match status" value="1"/>
</dbReference>
<feature type="chain" id="PRO_5044981167" description="FAD:protein FMN transferase" evidence="12">
    <location>
        <begin position="22"/>
        <end position="351"/>
    </location>
</feature>
<organism evidence="13 14">
    <name type="scientific">Blautia ammoniilytica</name>
    <dbReference type="NCBI Taxonomy" id="2981782"/>
    <lineage>
        <taxon>Bacteria</taxon>
        <taxon>Bacillati</taxon>
        <taxon>Bacillota</taxon>
        <taxon>Clostridia</taxon>
        <taxon>Lachnospirales</taxon>
        <taxon>Lachnospiraceae</taxon>
        <taxon>Blautia</taxon>
    </lineage>
</organism>
<reference evidence="13 14" key="1">
    <citation type="journal article" date="2021" name="ISME Commun">
        <title>Automated analysis of genomic sequences facilitates high-throughput and comprehensive description of bacteria.</title>
        <authorList>
            <person name="Hitch T.C.A."/>
        </authorList>
    </citation>
    <scope>NUCLEOTIDE SEQUENCE [LARGE SCALE GENOMIC DNA]</scope>
    <source>
        <strain evidence="13 14">Sanger_23</strain>
    </source>
</reference>
<dbReference type="InterPro" id="IPR003374">
    <property type="entry name" value="ApbE-like_sf"/>
</dbReference>
<dbReference type="Proteomes" id="UP001652409">
    <property type="component" value="Unassembled WGS sequence"/>
</dbReference>
<dbReference type="EC" id="2.7.1.180" evidence="2 11"/>
<keyword evidence="8 11" id="KW-0460">Magnesium</keyword>
<evidence type="ECO:0000256" key="1">
    <source>
        <dbReference type="ARBA" id="ARBA00001946"/>
    </source>
</evidence>
<dbReference type="PROSITE" id="PS51257">
    <property type="entry name" value="PROKAR_LIPOPROTEIN"/>
    <property type="match status" value="1"/>
</dbReference>
<keyword evidence="12" id="KW-0449">Lipoprotein</keyword>
<comment type="cofactor">
    <cofactor evidence="1 12">
        <name>Mg(2+)</name>
        <dbReference type="ChEBI" id="CHEBI:18420"/>
    </cofactor>
</comment>
<evidence type="ECO:0000256" key="7">
    <source>
        <dbReference type="ARBA" id="ARBA00022827"/>
    </source>
</evidence>
<name>A0ABT2TU72_9FIRM</name>
<feature type="signal peptide" evidence="12">
    <location>
        <begin position="1"/>
        <end position="21"/>
    </location>
</feature>
<dbReference type="Gene3D" id="3.10.520.10">
    <property type="entry name" value="ApbE-like domains"/>
    <property type="match status" value="1"/>
</dbReference>
<accession>A0ABT2TU72</accession>
<comment type="subcellular location">
    <subcellularLocation>
        <location evidence="12">Cell inner membrane</location>
        <topology evidence="12">Lipid-anchor</topology>
        <orientation evidence="12">Periplasmic side</orientation>
    </subcellularLocation>
</comment>
<evidence type="ECO:0000256" key="12">
    <source>
        <dbReference type="RuleBase" id="RU363002"/>
    </source>
</evidence>
<keyword evidence="12" id="KW-1003">Cell membrane</keyword>
<comment type="catalytic activity">
    <reaction evidence="10 11 12">
        <text>L-threonyl-[protein] + FAD = FMN-L-threonyl-[protein] + AMP + H(+)</text>
        <dbReference type="Rhea" id="RHEA:36847"/>
        <dbReference type="Rhea" id="RHEA-COMP:11060"/>
        <dbReference type="Rhea" id="RHEA-COMP:11061"/>
        <dbReference type="ChEBI" id="CHEBI:15378"/>
        <dbReference type="ChEBI" id="CHEBI:30013"/>
        <dbReference type="ChEBI" id="CHEBI:57692"/>
        <dbReference type="ChEBI" id="CHEBI:74257"/>
        <dbReference type="ChEBI" id="CHEBI:456215"/>
        <dbReference type="EC" id="2.7.1.180"/>
    </reaction>
</comment>